<dbReference type="Proteomes" id="UP001500604">
    <property type="component" value="Unassembled WGS sequence"/>
</dbReference>
<proteinExistence type="predicted"/>
<dbReference type="PROSITE" id="PS51257">
    <property type="entry name" value="PROKAR_LIPOPROTEIN"/>
    <property type="match status" value="1"/>
</dbReference>
<evidence type="ECO:0000313" key="2">
    <source>
        <dbReference type="Proteomes" id="UP001500604"/>
    </source>
</evidence>
<keyword evidence="2" id="KW-1185">Reference proteome</keyword>
<organism evidence="1 2">
    <name type="scientific">Kistimonas scapharcae</name>
    <dbReference type="NCBI Taxonomy" id="1036133"/>
    <lineage>
        <taxon>Bacteria</taxon>
        <taxon>Pseudomonadati</taxon>
        <taxon>Pseudomonadota</taxon>
        <taxon>Gammaproteobacteria</taxon>
        <taxon>Oceanospirillales</taxon>
        <taxon>Endozoicomonadaceae</taxon>
        <taxon>Kistimonas</taxon>
    </lineage>
</organism>
<protein>
    <recommendedName>
        <fullName evidence="3">Lipoprotein</fullName>
    </recommendedName>
</protein>
<dbReference type="EMBL" id="BAABFL010000477">
    <property type="protein sequence ID" value="GAA4652530.1"/>
    <property type="molecule type" value="Genomic_DNA"/>
</dbReference>
<name>A0ABP8V950_9GAMM</name>
<sequence>MKKIQAGFLIIAFLFLGGCVSSAKIESMSIPPQENIFSGNDYFDHALGGDISVFSVSGGDESNGGWDQFGTVSNDNFRSALVASLQNQNLYSKFGTYQLSADLISFELIGALDSEVTIEVEYQLKSSQGNHALLREKIKSSSAMTLSDEVIGAIRYRKMAEGAVKKNIEKLLVKLSMLEINDMKKTGVRLGSYDVQSVNQ</sequence>
<dbReference type="RefSeq" id="WP_345199115.1">
    <property type="nucleotide sequence ID" value="NZ_BAABFL010000477.1"/>
</dbReference>
<gene>
    <name evidence="1" type="ORF">GCM10023116_48140</name>
</gene>
<evidence type="ECO:0008006" key="3">
    <source>
        <dbReference type="Google" id="ProtNLM"/>
    </source>
</evidence>
<accession>A0ABP8V950</accession>
<comment type="caution">
    <text evidence="1">The sequence shown here is derived from an EMBL/GenBank/DDBJ whole genome shotgun (WGS) entry which is preliminary data.</text>
</comment>
<evidence type="ECO:0000313" key="1">
    <source>
        <dbReference type="EMBL" id="GAA4652530.1"/>
    </source>
</evidence>
<reference evidence="2" key="1">
    <citation type="journal article" date="2019" name="Int. J. Syst. Evol. Microbiol.">
        <title>The Global Catalogue of Microorganisms (GCM) 10K type strain sequencing project: providing services to taxonomists for standard genome sequencing and annotation.</title>
        <authorList>
            <consortium name="The Broad Institute Genomics Platform"/>
            <consortium name="The Broad Institute Genome Sequencing Center for Infectious Disease"/>
            <person name="Wu L."/>
            <person name="Ma J."/>
        </authorList>
    </citation>
    <scope>NUCLEOTIDE SEQUENCE [LARGE SCALE GENOMIC DNA]</scope>
    <source>
        <strain evidence="2">JCM 17805</strain>
    </source>
</reference>